<evidence type="ECO:0000313" key="3">
    <source>
        <dbReference type="Proteomes" id="UP000007460"/>
    </source>
</evidence>
<protein>
    <recommendedName>
        <fullName evidence="1">DUF2061 domain-containing protein</fullName>
    </recommendedName>
</protein>
<sequence length="75" mass="8848">MFLDRLKRFKHGPRDDRAKSALKTVTWRVLASTDTLIISWILTGNFKIASSIMSVEIVTKMFLYYGHERIWARFL</sequence>
<keyword evidence="3" id="KW-1185">Reference proteome</keyword>
<dbReference type="Pfam" id="PF09834">
    <property type="entry name" value="DUF2061"/>
    <property type="match status" value="1"/>
</dbReference>
<name>D5BNQ1_PUNMI</name>
<reference evidence="2 3" key="1">
    <citation type="journal article" date="2010" name="J. Bacteriol.">
        <title>Complete genome sequence of "Candidatus Puniceispirillum marinum" IMCC1322, a representative of the SAR116 clade in the Alphaproteobacteria.</title>
        <authorList>
            <person name="Oh H.M."/>
            <person name="Kwon K.K."/>
            <person name="Kang I."/>
            <person name="Kang S.G."/>
            <person name="Lee J.H."/>
            <person name="Kim S.J."/>
            <person name="Cho J.C."/>
        </authorList>
    </citation>
    <scope>NUCLEOTIDE SEQUENCE [LARGE SCALE GENOMIC DNA]</scope>
    <source>
        <strain evidence="2 3">IMCC1322</strain>
    </source>
</reference>
<gene>
    <name evidence="2" type="ordered locus">SAR116_0075</name>
</gene>
<evidence type="ECO:0000259" key="1">
    <source>
        <dbReference type="Pfam" id="PF09834"/>
    </source>
</evidence>
<dbReference type="AlphaFoldDB" id="D5BNQ1"/>
<dbReference type="RefSeq" id="WP_013044948.1">
    <property type="nucleotide sequence ID" value="NC_014010.1"/>
</dbReference>
<dbReference type="EMBL" id="CP001751">
    <property type="protein sequence ID" value="ADE38318.1"/>
    <property type="molecule type" value="Genomic_DNA"/>
</dbReference>
<proteinExistence type="predicted"/>
<dbReference type="OrthoDB" id="197461at2"/>
<dbReference type="KEGG" id="apb:SAR116_0075"/>
<evidence type="ECO:0000313" key="2">
    <source>
        <dbReference type="EMBL" id="ADE38318.1"/>
    </source>
</evidence>
<accession>D5BNQ1</accession>
<dbReference type="Proteomes" id="UP000007460">
    <property type="component" value="Chromosome"/>
</dbReference>
<organism evidence="2 3">
    <name type="scientific">Puniceispirillum marinum (strain IMCC1322)</name>
    <dbReference type="NCBI Taxonomy" id="488538"/>
    <lineage>
        <taxon>Bacteria</taxon>
        <taxon>Pseudomonadati</taxon>
        <taxon>Pseudomonadota</taxon>
        <taxon>Alphaproteobacteria</taxon>
        <taxon>Candidatus Puniceispirillales</taxon>
        <taxon>Candidatus Puniceispirillaceae</taxon>
        <taxon>Candidatus Puniceispirillum</taxon>
    </lineage>
</organism>
<dbReference type="HOGENOM" id="CLU_160691_3_2_5"/>
<dbReference type="InterPro" id="IPR018638">
    <property type="entry name" value="DUF2061_membrane"/>
</dbReference>
<feature type="domain" description="DUF2061" evidence="1">
    <location>
        <begin position="22"/>
        <end position="72"/>
    </location>
</feature>
<dbReference type="eggNOG" id="COG3205">
    <property type="taxonomic scope" value="Bacteria"/>
</dbReference>